<dbReference type="EMBL" id="QGMG01000455">
    <property type="protein sequence ID" value="TVY53444.1"/>
    <property type="molecule type" value="Genomic_DNA"/>
</dbReference>
<dbReference type="Pfam" id="PF00732">
    <property type="entry name" value="GMC_oxred_N"/>
    <property type="match status" value="1"/>
</dbReference>
<dbReference type="InterPro" id="IPR012132">
    <property type="entry name" value="GMC_OxRdtase"/>
</dbReference>
<evidence type="ECO:0000259" key="4">
    <source>
        <dbReference type="PROSITE" id="PS00624"/>
    </source>
</evidence>
<feature type="region of interest" description="Disordered" evidence="3">
    <location>
        <begin position="18"/>
        <end position="46"/>
    </location>
</feature>
<evidence type="ECO:0000256" key="2">
    <source>
        <dbReference type="PIRSR" id="PIRSR000137-2"/>
    </source>
</evidence>
<dbReference type="Pfam" id="PF05199">
    <property type="entry name" value="GMC_oxred_C"/>
    <property type="match status" value="1"/>
</dbReference>
<dbReference type="InterPro" id="IPR036188">
    <property type="entry name" value="FAD/NAD-bd_sf"/>
</dbReference>
<dbReference type="InterPro" id="IPR000172">
    <property type="entry name" value="GMC_OxRdtase_N"/>
</dbReference>
<feature type="binding site" evidence="2">
    <location>
        <position position="330"/>
    </location>
    <ligand>
        <name>FAD</name>
        <dbReference type="ChEBI" id="CHEBI:57692"/>
    </ligand>
</feature>
<gene>
    <name evidence="5" type="primary">betA_0</name>
    <name evidence="5" type="ORF">LCER1_G003856</name>
</gene>
<comment type="cofactor">
    <cofactor evidence="2">
        <name>FAD</name>
        <dbReference type="ChEBI" id="CHEBI:57692"/>
    </cofactor>
</comment>
<dbReference type="InterPro" id="IPR007867">
    <property type="entry name" value="GMC_OxRtase_C"/>
</dbReference>
<name>A0A7D8Z5R6_9HELO</name>
<reference evidence="5 6" key="1">
    <citation type="submission" date="2018-05" db="EMBL/GenBank/DDBJ databases">
        <title>Whole genome sequencing for identification of molecular markers to develop diagnostic detection tools for the regulated plant pathogen Lachnellula willkommii.</title>
        <authorList>
            <person name="Giroux E."/>
            <person name="Bilodeau G."/>
        </authorList>
    </citation>
    <scope>NUCLEOTIDE SEQUENCE [LARGE SCALE GENOMIC DNA]</scope>
    <source>
        <strain evidence="5 6">CBS 625.97</strain>
    </source>
</reference>
<comment type="similarity">
    <text evidence="1">Belongs to the GMC oxidoreductase family.</text>
</comment>
<proteinExistence type="inferred from homology"/>
<organism evidence="5 6">
    <name type="scientific">Lachnellula cervina</name>
    <dbReference type="NCBI Taxonomy" id="1316786"/>
    <lineage>
        <taxon>Eukaryota</taxon>
        <taxon>Fungi</taxon>
        <taxon>Dikarya</taxon>
        <taxon>Ascomycota</taxon>
        <taxon>Pezizomycotina</taxon>
        <taxon>Leotiomycetes</taxon>
        <taxon>Helotiales</taxon>
        <taxon>Lachnaceae</taxon>
        <taxon>Lachnellula</taxon>
    </lineage>
</organism>
<dbReference type="Gene3D" id="3.50.50.60">
    <property type="entry name" value="FAD/NAD(P)-binding domain"/>
    <property type="match status" value="1"/>
</dbReference>
<dbReference type="PIRSF" id="PIRSF000137">
    <property type="entry name" value="Alcohol_oxidase"/>
    <property type="match status" value="1"/>
</dbReference>
<dbReference type="PANTHER" id="PTHR11552:SF213">
    <property type="entry name" value="DEHYDROGENASE, PUTATIVE-RELATED"/>
    <property type="match status" value="1"/>
</dbReference>
<keyword evidence="2" id="KW-0274">FAD</keyword>
<keyword evidence="2" id="KW-0285">Flavoprotein</keyword>
<dbReference type="AlphaFoldDB" id="A0A7D8Z5R6"/>
<dbReference type="GO" id="GO:0016614">
    <property type="term" value="F:oxidoreductase activity, acting on CH-OH group of donors"/>
    <property type="evidence" value="ECO:0007669"/>
    <property type="project" value="InterPro"/>
</dbReference>
<feature type="domain" description="Glucose-methanol-choline oxidoreductase N-terminal" evidence="4">
    <location>
        <begin position="384"/>
        <end position="398"/>
    </location>
</feature>
<dbReference type="PROSITE" id="PS00624">
    <property type="entry name" value="GMC_OXRED_2"/>
    <property type="match status" value="1"/>
</dbReference>
<sequence length="682" mass="73397">MRLERKLSSIRGILTKSVSQRSPSDCNRAVSTSTQSEGRSTAANETSSTTWLDNYEYVIVGSGPGGGPVAARLAIAGFKVLIIDAGDDQGSSYQEQVPALSIQSSEYGPMKWDYFVNHYQDEARQEKDSKMTWRTPGGDLFVGTGAPAGSTPLGILYPRAGTLGGCSSHNALITILPHDSDWTNIADITGDASWSPDNMRKYFEKLERNRYLPSSIIGHGYTGWLGTALTDLSLVVEDFKVLSLIVSAATAMGKSLVGIVIGTVVGLGEVLLRDINAPGQVDEEGLYQVPLATADSTRNGPRNFILDTANAVNSDGSRKYHLDIRLNTLVTKIRFTQNGTTPKAVGVDFLDGHSLYRADLRANNTSPTGSGSVNATREVIISAGTFNTPQLLKLSGIGPQSELDEFGIPVLVDLPGVGTNLQDRYENTIVGEAATDFFLTGDCTFLETMPDPCLTRWINGDTPALKGAYATNGIAIAVIKKSSVAVDDPDLLITGAPAYFAGYFPGYSEFGVEDARHWSWIVLKAHSRNNAGTVKLRSTDPRDVPVIDFNSFDTGVTADDAAEKDLQAVYEGIEYAREAFKDLIPLDGSFSEVWPGPNVTTEAEIKDFLKAEAWGHHASCTCPIGADDDTMAVLDSSFRVRGVQGLRVVDASVFPKIPGFYIALPIYMISEKAADKIIQDAS</sequence>
<keyword evidence="6" id="KW-1185">Reference proteome</keyword>
<dbReference type="Proteomes" id="UP000481288">
    <property type="component" value="Unassembled WGS sequence"/>
</dbReference>
<dbReference type="SUPFAM" id="SSF51905">
    <property type="entry name" value="FAD/NAD(P)-binding domain"/>
    <property type="match status" value="1"/>
</dbReference>
<dbReference type="OrthoDB" id="269227at2759"/>
<comment type="caution">
    <text evidence="5">The sequence shown here is derived from an EMBL/GenBank/DDBJ whole genome shotgun (WGS) entry which is preliminary data.</text>
</comment>
<dbReference type="PANTHER" id="PTHR11552">
    <property type="entry name" value="GLUCOSE-METHANOL-CHOLINE GMC OXIDOREDUCTASE"/>
    <property type="match status" value="1"/>
</dbReference>
<evidence type="ECO:0000313" key="6">
    <source>
        <dbReference type="Proteomes" id="UP000481288"/>
    </source>
</evidence>
<evidence type="ECO:0000256" key="1">
    <source>
        <dbReference type="ARBA" id="ARBA00010790"/>
    </source>
</evidence>
<accession>A0A7D8Z5R6</accession>
<evidence type="ECO:0000313" key="5">
    <source>
        <dbReference type="EMBL" id="TVY53444.1"/>
    </source>
</evidence>
<evidence type="ECO:0000256" key="3">
    <source>
        <dbReference type="SAM" id="MobiDB-lite"/>
    </source>
</evidence>
<dbReference type="SUPFAM" id="SSF54373">
    <property type="entry name" value="FAD-linked reductases, C-terminal domain"/>
    <property type="match status" value="1"/>
</dbReference>
<protein>
    <submittedName>
        <fullName evidence="5">Oxygen-dependent choline dehydrogenase</fullName>
    </submittedName>
</protein>
<dbReference type="Gene3D" id="3.30.560.10">
    <property type="entry name" value="Glucose Oxidase, domain 3"/>
    <property type="match status" value="1"/>
</dbReference>
<dbReference type="GO" id="GO:0050660">
    <property type="term" value="F:flavin adenine dinucleotide binding"/>
    <property type="evidence" value="ECO:0007669"/>
    <property type="project" value="InterPro"/>
</dbReference>